<comment type="cofactor">
    <cofactor evidence="1">
        <name>Zn(2+)</name>
        <dbReference type="ChEBI" id="CHEBI:29105"/>
    </cofactor>
</comment>
<dbReference type="GO" id="GO:0016887">
    <property type="term" value="F:ATP hydrolysis activity"/>
    <property type="evidence" value="ECO:0007669"/>
    <property type="project" value="InterPro"/>
</dbReference>
<evidence type="ECO:0000256" key="10">
    <source>
        <dbReference type="ARBA" id="ARBA00022833"/>
    </source>
</evidence>
<evidence type="ECO:0000313" key="18">
    <source>
        <dbReference type="EMBL" id="TFL07616.1"/>
    </source>
</evidence>
<keyword evidence="6" id="KW-0645">Protease</keyword>
<evidence type="ECO:0000256" key="16">
    <source>
        <dbReference type="SAM" id="Phobius"/>
    </source>
</evidence>
<dbReference type="GO" id="GO:0141164">
    <property type="term" value="P:mitochondrial protein quality control"/>
    <property type="evidence" value="ECO:0007669"/>
    <property type="project" value="UniProtKB-ARBA"/>
</dbReference>
<comment type="similarity">
    <text evidence="5">In the N-terminal section; belongs to the AAA ATPase family.</text>
</comment>
<gene>
    <name evidence="18" type="ORF">BDV98DRAFT_558160</name>
</gene>
<proteinExistence type="inferred from homology"/>
<keyword evidence="10" id="KW-0862">Zinc</keyword>
<dbReference type="Gene3D" id="1.20.58.760">
    <property type="entry name" value="Peptidase M41"/>
    <property type="match status" value="1"/>
</dbReference>
<reference evidence="18 19" key="1">
    <citation type="journal article" date="2019" name="Nat. Ecol. Evol.">
        <title>Megaphylogeny resolves global patterns of mushroom evolution.</title>
        <authorList>
            <person name="Varga T."/>
            <person name="Krizsan K."/>
            <person name="Foldi C."/>
            <person name="Dima B."/>
            <person name="Sanchez-Garcia M."/>
            <person name="Sanchez-Ramirez S."/>
            <person name="Szollosi G.J."/>
            <person name="Szarkandi J.G."/>
            <person name="Papp V."/>
            <person name="Albert L."/>
            <person name="Andreopoulos W."/>
            <person name="Angelini C."/>
            <person name="Antonin V."/>
            <person name="Barry K.W."/>
            <person name="Bougher N.L."/>
            <person name="Buchanan P."/>
            <person name="Buyck B."/>
            <person name="Bense V."/>
            <person name="Catcheside P."/>
            <person name="Chovatia M."/>
            <person name="Cooper J."/>
            <person name="Damon W."/>
            <person name="Desjardin D."/>
            <person name="Finy P."/>
            <person name="Geml J."/>
            <person name="Haridas S."/>
            <person name="Hughes K."/>
            <person name="Justo A."/>
            <person name="Karasinski D."/>
            <person name="Kautmanova I."/>
            <person name="Kiss B."/>
            <person name="Kocsube S."/>
            <person name="Kotiranta H."/>
            <person name="LaButti K.M."/>
            <person name="Lechner B.E."/>
            <person name="Liimatainen K."/>
            <person name="Lipzen A."/>
            <person name="Lukacs Z."/>
            <person name="Mihaltcheva S."/>
            <person name="Morgado L.N."/>
            <person name="Niskanen T."/>
            <person name="Noordeloos M.E."/>
            <person name="Ohm R.A."/>
            <person name="Ortiz-Santana B."/>
            <person name="Ovrebo C."/>
            <person name="Racz N."/>
            <person name="Riley R."/>
            <person name="Savchenko A."/>
            <person name="Shiryaev A."/>
            <person name="Soop K."/>
            <person name="Spirin V."/>
            <person name="Szebenyi C."/>
            <person name="Tomsovsky M."/>
            <person name="Tulloss R.E."/>
            <person name="Uehling J."/>
            <person name="Grigoriev I.V."/>
            <person name="Vagvolgyi C."/>
            <person name="Papp T."/>
            <person name="Martin F.M."/>
            <person name="Miettinen O."/>
            <person name="Hibbett D.S."/>
            <person name="Nagy L.G."/>
        </authorList>
    </citation>
    <scope>NUCLEOTIDE SEQUENCE [LARGE SCALE GENOMIC DNA]</scope>
    <source>
        <strain evidence="18 19">CBS 309.79</strain>
    </source>
</reference>
<comment type="similarity">
    <text evidence="4">In the C-terminal section; belongs to the peptidase M41 family.</text>
</comment>
<keyword evidence="7" id="KW-0479">Metal-binding</keyword>
<dbReference type="PROSITE" id="PS00674">
    <property type="entry name" value="AAA"/>
    <property type="match status" value="1"/>
</dbReference>
<name>A0A5C3R008_9AGAR</name>
<evidence type="ECO:0000256" key="2">
    <source>
        <dbReference type="ARBA" id="ARBA00004173"/>
    </source>
</evidence>
<keyword evidence="16" id="KW-1133">Transmembrane helix</keyword>
<dbReference type="SMART" id="SM00382">
    <property type="entry name" value="AAA"/>
    <property type="match status" value="1"/>
</dbReference>
<comment type="subcellular location">
    <subcellularLocation>
        <location evidence="3">Membrane</location>
    </subcellularLocation>
    <subcellularLocation>
        <location evidence="2">Mitochondrion</location>
    </subcellularLocation>
</comment>
<dbReference type="Proteomes" id="UP000305067">
    <property type="component" value="Unassembled WGS sequence"/>
</dbReference>
<dbReference type="InterPro" id="IPR003959">
    <property type="entry name" value="ATPase_AAA_core"/>
</dbReference>
<keyword evidence="19" id="KW-1185">Reference proteome</keyword>
<keyword evidence="11" id="KW-0067">ATP-binding</keyword>
<dbReference type="InterPro" id="IPR027417">
    <property type="entry name" value="P-loop_NTPase"/>
</dbReference>
<keyword evidence="14 16" id="KW-0472">Membrane</keyword>
<dbReference type="InterPro" id="IPR005936">
    <property type="entry name" value="FtsH"/>
</dbReference>
<sequence length="785" mass="85116">MQEIDSPCHVHGQLYLLQSTCRQRKRKSMLSQSMLLAALRTSLRSPSPLSHPSRFNTRTHFPQLLTPFVSRTPSCLPNHHRYLSLGSVFSRPTPQPTPSPQIVAHISSLEATANSSAHDVPSQLALFKALAEIDMKVARELIITRWERMCEFDSVSPLLKSDEAFQLYLQSLVKTGQEASVNPAVRRRESLLVSAPATSSSTTESSNTAKPTETATPDAASASVSSSQTIAQTVLAQHASSPKAAPGAAPGATSSDMAKLAAAVGAGQSTPIPVSLVERRGYWVSSLVRFLFLTSLGGFFVLVIMAVVLENSGLMKAVPRQSQFTPAEGNTIKFSDVHGVDEVKEELQDTVAFLKDPASFGTLGGKLPKGVLLTGPPGTGKTMLARAVAGEAGVPFFFASGSDFEEVFVGVGAKRVRELFAAARKAEPAIIFIDELDAVGGKRTNRDQQYMKQTLNQLLVEMDGFTQSEGVIVIAATNLPESLDPALVRPGRFDRTITVPLPDVRGRAQIIQHHARDIVVDKTVDVKLLARGTPGFSGAELQNMVNQAAVQAAKEKAREVNAGHFEWAKDRIILGFERKSHYIDPKAKLATAYHEGGHALAALYTAGAMPLHKVTCMPRGHALGVTSQLPEGDRDSVSYKEYLAIIDVCMGGRVAEDLIYGTENVTSGASSDIKRATETARGMVRYWGFSEKVGPVFYGSREDDISPRKREQIEDEVYNLVKGGESRVTALLKDKEEELHLLAKALVEYETLDADEVRKVIKGEKIRSVEELLEDDLSHVAPLSS</sequence>
<evidence type="ECO:0000259" key="17">
    <source>
        <dbReference type="SMART" id="SM00382"/>
    </source>
</evidence>
<evidence type="ECO:0000256" key="12">
    <source>
        <dbReference type="ARBA" id="ARBA00023049"/>
    </source>
</evidence>
<evidence type="ECO:0000256" key="5">
    <source>
        <dbReference type="ARBA" id="ARBA00010550"/>
    </source>
</evidence>
<dbReference type="SUPFAM" id="SSF140990">
    <property type="entry name" value="FtsH protease domain-like"/>
    <property type="match status" value="1"/>
</dbReference>
<dbReference type="InterPro" id="IPR003960">
    <property type="entry name" value="ATPase_AAA_CS"/>
</dbReference>
<feature type="transmembrane region" description="Helical" evidence="16">
    <location>
        <begin position="287"/>
        <end position="309"/>
    </location>
</feature>
<dbReference type="EMBL" id="ML178814">
    <property type="protein sequence ID" value="TFL07616.1"/>
    <property type="molecule type" value="Genomic_DNA"/>
</dbReference>
<dbReference type="OrthoDB" id="1413014at2759"/>
<evidence type="ECO:0000256" key="13">
    <source>
        <dbReference type="ARBA" id="ARBA00023128"/>
    </source>
</evidence>
<dbReference type="InterPro" id="IPR000642">
    <property type="entry name" value="Peptidase_M41"/>
</dbReference>
<feature type="compositionally biased region" description="Low complexity" evidence="15">
    <location>
        <begin position="194"/>
        <end position="209"/>
    </location>
</feature>
<dbReference type="AlphaFoldDB" id="A0A5C3R008"/>
<protein>
    <submittedName>
        <fullName evidence="18">ATP-dependent peptidase</fullName>
    </submittedName>
</protein>
<evidence type="ECO:0000256" key="6">
    <source>
        <dbReference type="ARBA" id="ARBA00022670"/>
    </source>
</evidence>
<dbReference type="GO" id="GO:0004222">
    <property type="term" value="F:metalloendopeptidase activity"/>
    <property type="evidence" value="ECO:0007669"/>
    <property type="project" value="InterPro"/>
</dbReference>
<evidence type="ECO:0000256" key="4">
    <source>
        <dbReference type="ARBA" id="ARBA00010044"/>
    </source>
</evidence>
<feature type="domain" description="AAA+ ATPase" evidence="17">
    <location>
        <begin position="367"/>
        <end position="503"/>
    </location>
</feature>
<accession>A0A5C3R008</accession>
<keyword evidence="8" id="KW-0547">Nucleotide-binding</keyword>
<dbReference type="CDD" id="cd19501">
    <property type="entry name" value="RecA-like_FtsH"/>
    <property type="match status" value="1"/>
</dbReference>
<evidence type="ECO:0000313" key="19">
    <source>
        <dbReference type="Proteomes" id="UP000305067"/>
    </source>
</evidence>
<dbReference type="GO" id="GO:0007005">
    <property type="term" value="P:mitochondrion organization"/>
    <property type="evidence" value="ECO:0007669"/>
    <property type="project" value="TreeGrafter"/>
</dbReference>
<dbReference type="Pfam" id="PF01434">
    <property type="entry name" value="Peptidase_M41"/>
    <property type="match status" value="1"/>
</dbReference>
<keyword evidence="16" id="KW-0812">Transmembrane</keyword>
<evidence type="ECO:0000256" key="7">
    <source>
        <dbReference type="ARBA" id="ARBA00022723"/>
    </source>
</evidence>
<keyword evidence="12" id="KW-0482">Metalloprotease</keyword>
<dbReference type="GO" id="GO:0005743">
    <property type="term" value="C:mitochondrial inner membrane"/>
    <property type="evidence" value="ECO:0007669"/>
    <property type="project" value="TreeGrafter"/>
</dbReference>
<evidence type="ECO:0000256" key="15">
    <source>
        <dbReference type="SAM" id="MobiDB-lite"/>
    </source>
</evidence>
<evidence type="ECO:0000256" key="11">
    <source>
        <dbReference type="ARBA" id="ARBA00022840"/>
    </source>
</evidence>
<dbReference type="STRING" id="1884261.A0A5C3R008"/>
<evidence type="ECO:0000256" key="9">
    <source>
        <dbReference type="ARBA" id="ARBA00022801"/>
    </source>
</evidence>
<dbReference type="PANTHER" id="PTHR23076">
    <property type="entry name" value="METALLOPROTEASE M41 FTSH"/>
    <property type="match status" value="1"/>
</dbReference>
<dbReference type="Pfam" id="PF00004">
    <property type="entry name" value="AAA"/>
    <property type="match status" value="1"/>
</dbReference>
<dbReference type="SUPFAM" id="SSF52540">
    <property type="entry name" value="P-loop containing nucleoside triphosphate hydrolases"/>
    <property type="match status" value="1"/>
</dbReference>
<keyword evidence="9" id="KW-0378">Hydrolase</keyword>
<dbReference type="Gene3D" id="3.40.50.300">
    <property type="entry name" value="P-loop containing nucleotide triphosphate hydrolases"/>
    <property type="match status" value="1"/>
</dbReference>
<evidence type="ECO:0000256" key="1">
    <source>
        <dbReference type="ARBA" id="ARBA00001947"/>
    </source>
</evidence>
<dbReference type="InterPro" id="IPR041569">
    <property type="entry name" value="AAA_lid_3"/>
</dbReference>
<keyword evidence="13" id="KW-0496">Mitochondrion</keyword>
<organism evidence="18 19">
    <name type="scientific">Pterulicium gracile</name>
    <dbReference type="NCBI Taxonomy" id="1884261"/>
    <lineage>
        <taxon>Eukaryota</taxon>
        <taxon>Fungi</taxon>
        <taxon>Dikarya</taxon>
        <taxon>Basidiomycota</taxon>
        <taxon>Agaricomycotina</taxon>
        <taxon>Agaricomycetes</taxon>
        <taxon>Agaricomycetidae</taxon>
        <taxon>Agaricales</taxon>
        <taxon>Pleurotineae</taxon>
        <taxon>Pterulaceae</taxon>
        <taxon>Pterulicium</taxon>
    </lineage>
</organism>
<dbReference type="FunFam" id="1.20.58.760:FF:000002">
    <property type="entry name" value="ATP-dependent zinc metalloprotease FtsH"/>
    <property type="match status" value="1"/>
</dbReference>
<dbReference type="PANTHER" id="PTHR23076:SF97">
    <property type="entry name" value="ATP-DEPENDENT ZINC METALLOPROTEASE YME1L1"/>
    <property type="match status" value="1"/>
</dbReference>
<dbReference type="FunFam" id="1.10.8.60:FF:000001">
    <property type="entry name" value="ATP-dependent zinc metalloprotease FtsH"/>
    <property type="match status" value="1"/>
</dbReference>
<dbReference type="InterPro" id="IPR003593">
    <property type="entry name" value="AAA+_ATPase"/>
</dbReference>
<dbReference type="Pfam" id="PF17862">
    <property type="entry name" value="AAA_lid_3"/>
    <property type="match status" value="1"/>
</dbReference>
<dbReference type="GO" id="GO:0005524">
    <property type="term" value="F:ATP binding"/>
    <property type="evidence" value="ECO:0007669"/>
    <property type="project" value="UniProtKB-KW"/>
</dbReference>
<evidence type="ECO:0000256" key="8">
    <source>
        <dbReference type="ARBA" id="ARBA00022741"/>
    </source>
</evidence>
<dbReference type="InterPro" id="IPR037219">
    <property type="entry name" value="Peptidase_M41-like"/>
</dbReference>
<dbReference type="GO" id="GO:0004176">
    <property type="term" value="F:ATP-dependent peptidase activity"/>
    <property type="evidence" value="ECO:0007669"/>
    <property type="project" value="InterPro"/>
</dbReference>
<feature type="region of interest" description="Disordered" evidence="15">
    <location>
        <begin position="192"/>
        <end position="223"/>
    </location>
</feature>
<dbReference type="Gene3D" id="1.10.8.60">
    <property type="match status" value="1"/>
</dbReference>
<dbReference type="GO" id="GO:0046872">
    <property type="term" value="F:metal ion binding"/>
    <property type="evidence" value="ECO:0007669"/>
    <property type="project" value="UniProtKB-KW"/>
</dbReference>
<evidence type="ECO:0000256" key="14">
    <source>
        <dbReference type="ARBA" id="ARBA00023136"/>
    </source>
</evidence>
<dbReference type="HAMAP" id="MF_01458">
    <property type="entry name" value="FtsH"/>
    <property type="match status" value="1"/>
</dbReference>
<dbReference type="FunFam" id="3.40.50.300:FF:000175">
    <property type="entry name" value="ATP-dependent zinc metalloprotease FTSH 4"/>
    <property type="match status" value="1"/>
</dbReference>
<evidence type="ECO:0000256" key="3">
    <source>
        <dbReference type="ARBA" id="ARBA00004370"/>
    </source>
</evidence>